<dbReference type="InterPro" id="IPR055348">
    <property type="entry name" value="DctQ"/>
</dbReference>
<feature type="transmembrane region" description="Helical" evidence="7">
    <location>
        <begin position="84"/>
        <end position="107"/>
    </location>
</feature>
<dbReference type="EMBL" id="JARBCY010000031">
    <property type="protein sequence ID" value="MEF3317992.1"/>
    <property type="molecule type" value="Genomic_DNA"/>
</dbReference>
<keyword evidence="4 7" id="KW-0812">Transmembrane</keyword>
<evidence type="ECO:0000259" key="8">
    <source>
        <dbReference type="Pfam" id="PF04290"/>
    </source>
</evidence>
<evidence type="ECO:0000256" key="4">
    <source>
        <dbReference type="ARBA" id="ARBA00022692"/>
    </source>
</evidence>
<feature type="transmembrane region" description="Helical" evidence="7">
    <location>
        <begin position="119"/>
        <end position="138"/>
    </location>
</feature>
<feature type="domain" description="Tripartite ATP-independent periplasmic transporters DctQ component" evidence="8">
    <location>
        <begin position="43"/>
        <end position="145"/>
    </location>
</feature>
<comment type="subcellular location">
    <subcellularLocation>
        <location evidence="1">Cell membrane</location>
        <topology evidence="1">Multi-pass membrane protein</topology>
    </subcellularLocation>
</comment>
<evidence type="ECO:0000256" key="5">
    <source>
        <dbReference type="ARBA" id="ARBA00022989"/>
    </source>
</evidence>
<organism evidence="9 10">
    <name type="scientific">Peptoniphilus grossensis</name>
    <dbReference type="NCBI Taxonomy" id="1465756"/>
    <lineage>
        <taxon>Bacteria</taxon>
        <taxon>Bacillati</taxon>
        <taxon>Bacillota</taxon>
        <taxon>Tissierellia</taxon>
        <taxon>Tissierellales</taxon>
        <taxon>Peptoniphilaceae</taxon>
        <taxon>Peptoniphilus</taxon>
    </lineage>
</organism>
<evidence type="ECO:0000256" key="6">
    <source>
        <dbReference type="ARBA" id="ARBA00023136"/>
    </source>
</evidence>
<proteinExistence type="predicted"/>
<gene>
    <name evidence="9" type="ORF">PV361_04670</name>
</gene>
<evidence type="ECO:0000313" key="9">
    <source>
        <dbReference type="EMBL" id="MEF3317992.1"/>
    </source>
</evidence>
<keyword evidence="5 7" id="KW-1133">Transmembrane helix</keyword>
<reference evidence="9 10" key="1">
    <citation type="submission" date="2022-11" db="EMBL/GenBank/DDBJ databases">
        <title>The First Case of Preauricular Fistular Abscess Caused by Peptoniphilus grossensis.</title>
        <authorList>
            <person name="Byun J.-H."/>
        </authorList>
    </citation>
    <scope>NUCLEOTIDE SEQUENCE [LARGE SCALE GENOMIC DNA]</scope>
    <source>
        <strain evidence="9 10">GYB008</strain>
    </source>
</reference>
<name>A0ABU7XAU6_9FIRM</name>
<accession>A0ABU7XAU6</accession>
<comment type="caution">
    <text evidence="9">The sequence shown here is derived from an EMBL/GenBank/DDBJ whole genome shotgun (WGS) entry which is preliminary data.</text>
</comment>
<dbReference type="RefSeq" id="WP_332087154.1">
    <property type="nucleotide sequence ID" value="NZ_JARBCY010000031.1"/>
</dbReference>
<evidence type="ECO:0000256" key="1">
    <source>
        <dbReference type="ARBA" id="ARBA00004651"/>
    </source>
</evidence>
<evidence type="ECO:0000256" key="2">
    <source>
        <dbReference type="ARBA" id="ARBA00022448"/>
    </source>
</evidence>
<keyword evidence="10" id="KW-1185">Reference proteome</keyword>
<feature type="transmembrane region" description="Helical" evidence="7">
    <location>
        <begin position="14"/>
        <end position="34"/>
    </location>
</feature>
<keyword evidence="6 7" id="KW-0472">Membrane</keyword>
<protein>
    <submittedName>
        <fullName evidence="9">TRAP transporter small permease subunit</fullName>
    </submittedName>
</protein>
<evidence type="ECO:0000256" key="7">
    <source>
        <dbReference type="SAM" id="Phobius"/>
    </source>
</evidence>
<evidence type="ECO:0000256" key="3">
    <source>
        <dbReference type="ARBA" id="ARBA00022475"/>
    </source>
</evidence>
<sequence length="148" mass="16797">MENKDKKLFFEEKVIILMIFISMGIIIWKIFAGIGSEESGQKIQSIATYFIGCVVLFSLPYAIKKNALLNIDFLSSKYPEKVNSNLAIFLNVIVAILMIIFTINAVLIFRDAFNNTDVIILEKIINIAPVLAFALAAYRSIEKIFIRR</sequence>
<keyword evidence="3" id="KW-1003">Cell membrane</keyword>
<dbReference type="Pfam" id="PF04290">
    <property type="entry name" value="DctQ"/>
    <property type="match status" value="1"/>
</dbReference>
<keyword evidence="2" id="KW-0813">Transport</keyword>
<evidence type="ECO:0000313" key="10">
    <source>
        <dbReference type="Proteomes" id="UP001328425"/>
    </source>
</evidence>
<dbReference type="Proteomes" id="UP001328425">
    <property type="component" value="Unassembled WGS sequence"/>
</dbReference>
<feature type="transmembrane region" description="Helical" evidence="7">
    <location>
        <begin position="46"/>
        <end position="63"/>
    </location>
</feature>